<dbReference type="Proteomes" id="UP000030153">
    <property type="component" value="Unassembled WGS sequence"/>
</dbReference>
<protein>
    <submittedName>
        <fullName evidence="3">Multidrug MFS transporter</fullName>
    </submittedName>
</protein>
<comment type="caution">
    <text evidence="3">The sequence shown here is derived from an EMBL/GenBank/DDBJ whole genome shotgun (WGS) entry which is preliminary data.</text>
</comment>
<name>A0A0A2UUF3_9BACI</name>
<reference evidence="3 4" key="1">
    <citation type="submission" date="2013-08" db="EMBL/GenBank/DDBJ databases">
        <title>Genome of Pontibacillus chungwhensis.</title>
        <authorList>
            <person name="Wang Q."/>
            <person name="Wang G."/>
        </authorList>
    </citation>
    <scope>NUCLEOTIDE SEQUENCE [LARGE SCALE GENOMIC DNA]</scope>
    <source>
        <strain evidence="3 4">BH030062</strain>
    </source>
</reference>
<feature type="domain" description="DUF218" evidence="2">
    <location>
        <begin position="36"/>
        <end position="180"/>
    </location>
</feature>
<proteinExistence type="predicted"/>
<dbReference type="RefSeq" id="WP_052114957.1">
    <property type="nucleotide sequence ID" value="NZ_AVBG01000005.1"/>
</dbReference>
<dbReference type="PANTHER" id="PTHR30336">
    <property type="entry name" value="INNER MEMBRANE PROTEIN, PROBABLE PERMEASE"/>
    <property type="match status" value="1"/>
</dbReference>
<keyword evidence="1" id="KW-1133">Transmembrane helix</keyword>
<dbReference type="InterPro" id="IPR003848">
    <property type="entry name" value="DUF218"/>
</dbReference>
<dbReference type="InterPro" id="IPR051599">
    <property type="entry name" value="Cell_Envelope_Assoc"/>
</dbReference>
<dbReference type="PANTHER" id="PTHR30336:SF20">
    <property type="entry name" value="DUF218 DOMAIN-CONTAINING PROTEIN"/>
    <property type="match status" value="1"/>
</dbReference>
<dbReference type="STRING" id="1385513.N780_18175"/>
<accession>A0A0A2UUF3</accession>
<keyword evidence="1" id="KW-0472">Membrane</keyword>
<dbReference type="CDD" id="cd06259">
    <property type="entry name" value="YdcF-like"/>
    <property type="match status" value="1"/>
</dbReference>
<dbReference type="InterPro" id="IPR014729">
    <property type="entry name" value="Rossmann-like_a/b/a_fold"/>
</dbReference>
<keyword evidence="1" id="KW-0812">Transmembrane</keyword>
<dbReference type="eggNOG" id="COG1434">
    <property type="taxonomic scope" value="Bacteria"/>
</dbReference>
<evidence type="ECO:0000313" key="3">
    <source>
        <dbReference type="EMBL" id="KGP91569.1"/>
    </source>
</evidence>
<dbReference type="Pfam" id="PF02698">
    <property type="entry name" value="DUF218"/>
    <property type="match status" value="1"/>
</dbReference>
<feature type="transmembrane region" description="Helical" evidence="1">
    <location>
        <begin position="7"/>
        <end position="24"/>
    </location>
</feature>
<gene>
    <name evidence="3" type="ORF">N780_18175</name>
</gene>
<dbReference type="EMBL" id="AVBG01000005">
    <property type="protein sequence ID" value="KGP91569.1"/>
    <property type="molecule type" value="Genomic_DNA"/>
</dbReference>
<dbReference type="Gene3D" id="3.40.50.620">
    <property type="entry name" value="HUPs"/>
    <property type="match status" value="1"/>
</dbReference>
<keyword evidence="4" id="KW-1185">Reference proteome</keyword>
<dbReference type="OrthoDB" id="9782395at2"/>
<dbReference type="GO" id="GO:0005886">
    <property type="term" value="C:plasma membrane"/>
    <property type="evidence" value="ECO:0007669"/>
    <property type="project" value="TreeGrafter"/>
</dbReference>
<dbReference type="AlphaFoldDB" id="A0A0A2UUF3"/>
<evidence type="ECO:0000259" key="2">
    <source>
        <dbReference type="Pfam" id="PF02698"/>
    </source>
</evidence>
<evidence type="ECO:0000256" key="1">
    <source>
        <dbReference type="SAM" id="Phobius"/>
    </source>
</evidence>
<sequence length="206" mass="23414">MKRLFMLLFWIGFLYVAYIGYSIWTFEGEERLESTDAAIVLGAAAYHDKPSPVLRERVNHAVKLYEKGDVDHIIFTGGKGDGAPFAESEVARDYAVDMGIPKQNTFVDMTSKITEGNIINAKLIGQEQGFEDYTLVSDPLHMKRSMAIANQINLDVEASPTKTSAYQSLETRVPFFLREWGFYFLYKGSIVIPDNWKPDDWVPVNR</sequence>
<evidence type="ECO:0000313" key="4">
    <source>
        <dbReference type="Proteomes" id="UP000030153"/>
    </source>
</evidence>
<organism evidence="3 4">
    <name type="scientific">Pontibacillus chungwhensis BH030062</name>
    <dbReference type="NCBI Taxonomy" id="1385513"/>
    <lineage>
        <taxon>Bacteria</taxon>
        <taxon>Bacillati</taxon>
        <taxon>Bacillota</taxon>
        <taxon>Bacilli</taxon>
        <taxon>Bacillales</taxon>
        <taxon>Bacillaceae</taxon>
        <taxon>Pontibacillus</taxon>
    </lineage>
</organism>